<keyword evidence="4 6" id="KW-0472">Membrane</keyword>
<gene>
    <name evidence="8" type="ORF">QTG54_013535</name>
</gene>
<evidence type="ECO:0000259" key="7">
    <source>
        <dbReference type="Pfam" id="PF01490"/>
    </source>
</evidence>
<keyword evidence="2 6" id="KW-0812">Transmembrane</keyword>
<feature type="region of interest" description="Disordered" evidence="5">
    <location>
        <begin position="130"/>
        <end position="162"/>
    </location>
</feature>
<feature type="transmembrane region" description="Helical" evidence="6">
    <location>
        <begin position="402"/>
        <end position="419"/>
    </location>
</feature>
<feature type="transmembrane region" description="Helical" evidence="6">
    <location>
        <begin position="425"/>
        <end position="445"/>
    </location>
</feature>
<dbReference type="GO" id="GO:0015179">
    <property type="term" value="F:L-amino acid transmembrane transporter activity"/>
    <property type="evidence" value="ECO:0007669"/>
    <property type="project" value="TreeGrafter"/>
</dbReference>
<dbReference type="Pfam" id="PF01490">
    <property type="entry name" value="Aa_trans"/>
    <property type="match status" value="2"/>
</dbReference>
<feature type="transmembrane region" description="Helical" evidence="6">
    <location>
        <begin position="244"/>
        <end position="262"/>
    </location>
</feature>
<organism evidence="8 9">
    <name type="scientific">Skeletonema marinoi</name>
    <dbReference type="NCBI Taxonomy" id="267567"/>
    <lineage>
        <taxon>Eukaryota</taxon>
        <taxon>Sar</taxon>
        <taxon>Stramenopiles</taxon>
        <taxon>Ochrophyta</taxon>
        <taxon>Bacillariophyta</taxon>
        <taxon>Coscinodiscophyceae</taxon>
        <taxon>Thalassiosirophycidae</taxon>
        <taxon>Thalassiosirales</taxon>
        <taxon>Skeletonemataceae</taxon>
        <taxon>Skeletonema</taxon>
        <taxon>Skeletonema marinoi-dohrnii complex</taxon>
    </lineage>
</organism>
<dbReference type="InterPro" id="IPR013057">
    <property type="entry name" value="AA_transpt_TM"/>
</dbReference>
<evidence type="ECO:0000256" key="5">
    <source>
        <dbReference type="SAM" id="MobiDB-lite"/>
    </source>
</evidence>
<evidence type="ECO:0000256" key="1">
    <source>
        <dbReference type="ARBA" id="ARBA00004141"/>
    </source>
</evidence>
<evidence type="ECO:0000256" key="3">
    <source>
        <dbReference type="ARBA" id="ARBA00022989"/>
    </source>
</evidence>
<dbReference type="GO" id="GO:0016020">
    <property type="term" value="C:membrane"/>
    <property type="evidence" value="ECO:0007669"/>
    <property type="project" value="UniProtKB-SubCell"/>
</dbReference>
<evidence type="ECO:0000313" key="8">
    <source>
        <dbReference type="EMBL" id="KAK1735829.1"/>
    </source>
</evidence>
<keyword evidence="3 6" id="KW-1133">Transmembrane helix</keyword>
<evidence type="ECO:0000256" key="4">
    <source>
        <dbReference type="ARBA" id="ARBA00023136"/>
    </source>
</evidence>
<accession>A0AAD8XY77</accession>
<evidence type="ECO:0000313" key="9">
    <source>
        <dbReference type="Proteomes" id="UP001224775"/>
    </source>
</evidence>
<dbReference type="Proteomes" id="UP001224775">
    <property type="component" value="Unassembled WGS sequence"/>
</dbReference>
<dbReference type="EMBL" id="JATAAI010000032">
    <property type="protein sequence ID" value="KAK1735829.1"/>
    <property type="molecule type" value="Genomic_DNA"/>
</dbReference>
<feature type="domain" description="Amino acid transporter transmembrane" evidence="7">
    <location>
        <begin position="58"/>
        <end position="119"/>
    </location>
</feature>
<feature type="transmembrane region" description="Helical" evidence="6">
    <location>
        <begin position="316"/>
        <end position="339"/>
    </location>
</feature>
<comment type="caution">
    <text evidence="8">The sequence shown here is derived from an EMBL/GenBank/DDBJ whole genome shotgun (WGS) entry which is preliminary data.</text>
</comment>
<proteinExistence type="predicted"/>
<name>A0AAD8XY77_9STRA</name>
<keyword evidence="9" id="KW-1185">Reference proteome</keyword>
<feature type="transmembrane region" description="Helical" evidence="6">
    <location>
        <begin position="466"/>
        <end position="487"/>
    </location>
</feature>
<comment type="subcellular location">
    <subcellularLocation>
        <location evidence="1">Membrane</location>
        <topology evidence="1">Multi-pass membrane protein</topology>
    </subcellularLocation>
</comment>
<protein>
    <submittedName>
        <fullName evidence="8">Transmembrane amino acid transporter protein</fullName>
    </submittedName>
</protein>
<feature type="transmembrane region" description="Helical" evidence="6">
    <location>
        <begin position="185"/>
        <end position="206"/>
    </location>
</feature>
<sequence length="496" mass="54258">MVAIIAAEQQPLVRLELDRRTQSSIIYEDETSCTGGEEESCNAESDDGSAINQNNKCHGSSVVQTALNMTKMCMGTGTLALPFAAEKGGLIFNVVGLALIAVWNYYCANCVLRCWDCLHPRIKRGDLDSDIERSSARQPQDYGSVEDQERLQQLDNRKPPPVGTTSYASVAWYAAGPAGLLVVDLLMLLLMVMLIIAYEVAMISFIDDMPITTGSRKIDIIIPSVIVALLSCSPDVSFLSKFSIIGLLALALSFIVIVWQGLVENGLAGFQSTMNLWPKNLTDASSWFGVVVFGYGIVPFILNFHESMKTPKHIGLAMKMGLILVFFAYIVISSGVRILFSPSHSFDGDVLQALPTNSWLALIVRLLMTFVVAMTAPLIVVPCGEMIEGKLGIGLDDVRKRIAVRVLLCMLCMIVSEHAPGFVHVVSFIGCFCASIIGFVLPPLFCIQLRHNTRKDIVTKMDFISYCDVGALVIGIITTILTSTMTFGEMRKSQQQ</sequence>
<feature type="transmembrane region" description="Helical" evidence="6">
    <location>
        <begin position="359"/>
        <end position="381"/>
    </location>
</feature>
<dbReference type="PANTHER" id="PTHR22950">
    <property type="entry name" value="AMINO ACID TRANSPORTER"/>
    <property type="match status" value="1"/>
</dbReference>
<feature type="domain" description="Amino acid transporter transmembrane" evidence="7">
    <location>
        <begin position="165"/>
        <end position="484"/>
    </location>
</feature>
<reference evidence="8" key="1">
    <citation type="submission" date="2023-06" db="EMBL/GenBank/DDBJ databases">
        <title>Survivors Of The Sea: Transcriptome response of Skeletonema marinoi to long-term dormancy.</title>
        <authorList>
            <person name="Pinder M.I.M."/>
            <person name="Kourtchenko O."/>
            <person name="Robertson E.K."/>
            <person name="Larsson T."/>
            <person name="Maumus F."/>
            <person name="Osuna-Cruz C.M."/>
            <person name="Vancaester E."/>
            <person name="Stenow R."/>
            <person name="Vandepoele K."/>
            <person name="Ploug H."/>
            <person name="Bruchert V."/>
            <person name="Godhe A."/>
            <person name="Topel M."/>
        </authorList>
    </citation>
    <scope>NUCLEOTIDE SEQUENCE</scope>
    <source>
        <strain evidence="8">R05AC</strain>
    </source>
</reference>
<evidence type="ECO:0000256" key="2">
    <source>
        <dbReference type="ARBA" id="ARBA00022692"/>
    </source>
</evidence>
<dbReference type="AlphaFoldDB" id="A0AAD8XY77"/>
<feature type="compositionally biased region" description="Basic and acidic residues" evidence="5">
    <location>
        <begin position="147"/>
        <end position="158"/>
    </location>
</feature>
<feature type="transmembrane region" description="Helical" evidence="6">
    <location>
        <begin position="218"/>
        <end position="237"/>
    </location>
</feature>
<feature type="transmembrane region" description="Helical" evidence="6">
    <location>
        <begin position="284"/>
        <end position="304"/>
    </location>
</feature>
<evidence type="ECO:0000256" key="6">
    <source>
        <dbReference type="SAM" id="Phobius"/>
    </source>
</evidence>